<dbReference type="OrthoDB" id="1413766at2"/>
<keyword evidence="1" id="KW-0121">Carboxypeptidase</keyword>
<organism evidence="1 2">
    <name type="scientific">Chitinophaga pinensis</name>
    <dbReference type="NCBI Taxonomy" id="79329"/>
    <lineage>
        <taxon>Bacteria</taxon>
        <taxon>Pseudomonadati</taxon>
        <taxon>Bacteroidota</taxon>
        <taxon>Chitinophagia</taxon>
        <taxon>Chitinophagales</taxon>
        <taxon>Chitinophagaceae</taxon>
        <taxon>Chitinophaga</taxon>
    </lineage>
</organism>
<comment type="caution">
    <text evidence="1">The sequence shown here is derived from an EMBL/GenBank/DDBJ whole genome shotgun (WGS) entry which is preliminary data.</text>
</comment>
<keyword evidence="1" id="KW-0378">Hydrolase</keyword>
<reference evidence="1 2" key="1">
    <citation type="submission" date="2019-08" db="EMBL/GenBank/DDBJ databases">
        <title>Whole genome sequencing of chitin degrading bacteria Chitinophaga pinensis YS16.</title>
        <authorList>
            <person name="Singh R.P."/>
            <person name="Manchanda G."/>
            <person name="Maurya I.K."/>
            <person name="Joshi N.K."/>
            <person name="Srivastava A.K."/>
        </authorList>
    </citation>
    <scope>NUCLEOTIDE SEQUENCE [LARGE SCALE GENOMIC DNA]</scope>
    <source>
        <strain evidence="1 2">YS-16</strain>
    </source>
</reference>
<dbReference type="SUPFAM" id="SSF49464">
    <property type="entry name" value="Carboxypeptidase regulatory domain-like"/>
    <property type="match status" value="1"/>
</dbReference>
<dbReference type="RefSeq" id="WP_146305176.1">
    <property type="nucleotide sequence ID" value="NZ_VOHS01000008.1"/>
</dbReference>
<accession>A0A5C6LY76</accession>
<evidence type="ECO:0000313" key="1">
    <source>
        <dbReference type="EMBL" id="TWW00589.1"/>
    </source>
</evidence>
<dbReference type="InterPro" id="IPR008969">
    <property type="entry name" value="CarboxyPept-like_regulatory"/>
</dbReference>
<gene>
    <name evidence="1" type="ORF">FEF09_11125</name>
</gene>
<dbReference type="EMBL" id="VOHS01000008">
    <property type="protein sequence ID" value="TWW00589.1"/>
    <property type="molecule type" value="Genomic_DNA"/>
</dbReference>
<keyword evidence="2" id="KW-1185">Reference proteome</keyword>
<dbReference type="Proteomes" id="UP000318815">
    <property type="component" value="Unassembled WGS sequence"/>
</dbReference>
<sequence>MREGREKDTLIAATIRVNDTNIGTVSDLHGYFQLQIPKALYAGEVRLTIQALGMQSEAVTVQLDEKSLSEELVVIMKTMATTGLMLIDKNGKPYHSDNSLRARLRRLFSRR</sequence>
<evidence type="ECO:0000313" key="2">
    <source>
        <dbReference type="Proteomes" id="UP000318815"/>
    </source>
</evidence>
<dbReference type="AlphaFoldDB" id="A0A5C6LY76"/>
<name>A0A5C6LY76_9BACT</name>
<dbReference type="GO" id="GO:0004180">
    <property type="term" value="F:carboxypeptidase activity"/>
    <property type="evidence" value="ECO:0007669"/>
    <property type="project" value="UniProtKB-KW"/>
</dbReference>
<keyword evidence="1" id="KW-0645">Protease</keyword>
<protein>
    <submittedName>
        <fullName evidence="1">Carboxypeptidase-like regulatory domain-containing protein</fullName>
    </submittedName>
</protein>
<proteinExistence type="predicted"/>
<dbReference type="Pfam" id="PF13715">
    <property type="entry name" value="CarbopepD_reg_2"/>
    <property type="match status" value="1"/>
</dbReference>